<evidence type="ECO:0000256" key="2">
    <source>
        <dbReference type="ARBA" id="ARBA00022448"/>
    </source>
</evidence>
<evidence type="ECO:0000256" key="3">
    <source>
        <dbReference type="ARBA" id="ARBA00022538"/>
    </source>
</evidence>
<feature type="transmembrane region" description="Helical" evidence="10">
    <location>
        <begin position="160"/>
        <end position="180"/>
    </location>
</feature>
<dbReference type="GO" id="GO:0098662">
    <property type="term" value="P:inorganic cation transmembrane transport"/>
    <property type="evidence" value="ECO:0000318"/>
    <property type="project" value="GO_Central"/>
</dbReference>
<dbReference type="GO" id="GO:0015297">
    <property type="term" value="F:antiporter activity"/>
    <property type="evidence" value="ECO:0007669"/>
    <property type="project" value="InterPro"/>
</dbReference>
<evidence type="ECO:0000256" key="8">
    <source>
        <dbReference type="ARBA" id="ARBA00023136"/>
    </source>
</evidence>
<evidence type="ECO:0000256" key="10">
    <source>
        <dbReference type="SAM" id="Phobius"/>
    </source>
</evidence>
<reference evidence="15" key="2">
    <citation type="submission" date="2025-08" db="UniProtKB">
        <authorList>
            <consortium name="RefSeq"/>
        </authorList>
    </citation>
    <scope>IDENTIFICATION</scope>
    <source>
        <tissue evidence="15">Leaf</tissue>
    </source>
</reference>
<dbReference type="GO" id="GO:0012505">
    <property type="term" value="C:endomembrane system"/>
    <property type="evidence" value="ECO:0000318"/>
    <property type="project" value="GO_Central"/>
</dbReference>
<dbReference type="AlphaFoldDB" id="A0A9R0HU81"/>
<feature type="transmembrane region" description="Helical" evidence="10">
    <location>
        <begin position="127"/>
        <end position="148"/>
    </location>
</feature>
<dbReference type="InterPro" id="IPR057290">
    <property type="entry name" value="CHX17_C"/>
</dbReference>
<evidence type="ECO:0000256" key="4">
    <source>
        <dbReference type="ARBA" id="ARBA00022692"/>
    </source>
</evidence>
<keyword evidence="2" id="KW-0813">Transport</keyword>
<dbReference type="KEGG" id="soe:110776861"/>
<dbReference type="InterPro" id="IPR006153">
    <property type="entry name" value="Cation/H_exchanger_TM"/>
</dbReference>
<comment type="similarity">
    <text evidence="9">Belongs to the monovalent cation:proton antiporter 2 (CPA2) transporter (TC 2.A.37) family. CHX (TC 2.A.37.4) subfamily.</text>
</comment>
<feature type="domain" description="Cation/H(+) antiporter C-terminal" evidence="13">
    <location>
        <begin position="648"/>
        <end position="787"/>
    </location>
</feature>
<dbReference type="InterPro" id="IPR038770">
    <property type="entry name" value="Na+/solute_symporter_sf"/>
</dbReference>
<protein>
    <submittedName>
        <fullName evidence="15">Cation/H(+) antiporter 3 isoform X1</fullName>
    </submittedName>
</protein>
<keyword evidence="3" id="KW-0633">Potassium transport</keyword>
<dbReference type="PANTHER" id="PTHR32468:SF17">
    <property type="entry name" value="CATION_H(+) ANTIPORTER 4"/>
    <property type="match status" value="1"/>
</dbReference>
<feature type="transmembrane region" description="Helical" evidence="10">
    <location>
        <begin position="272"/>
        <end position="302"/>
    </location>
</feature>
<dbReference type="PANTHER" id="PTHR32468">
    <property type="entry name" value="CATION/H + ANTIPORTER"/>
    <property type="match status" value="1"/>
</dbReference>
<feature type="transmembrane region" description="Helical" evidence="10">
    <location>
        <begin position="353"/>
        <end position="376"/>
    </location>
</feature>
<dbReference type="GO" id="GO:0006885">
    <property type="term" value="P:regulation of pH"/>
    <property type="evidence" value="ECO:0000318"/>
    <property type="project" value="GO_Central"/>
</dbReference>
<evidence type="ECO:0000256" key="9">
    <source>
        <dbReference type="ARBA" id="ARBA00038341"/>
    </source>
</evidence>
<feature type="transmembrane region" description="Helical" evidence="10">
    <location>
        <begin position="382"/>
        <end position="404"/>
    </location>
</feature>
<feature type="transmembrane region" description="Helical" evidence="10">
    <location>
        <begin position="322"/>
        <end position="341"/>
    </location>
</feature>
<evidence type="ECO:0000256" key="7">
    <source>
        <dbReference type="ARBA" id="ARBA00023065"/>
    </source>
</evidence>
<evidence type="ECO:0000256" key="6">
    <source>
        <dbReference type="ARBA" id="ARBA00022989"/>
    </source>
</evidence>
<reference evidence="14" key="1">
    <citation type="journal article" date="2021" name="Nat. Commun.">
        <title>Genomic analyses provide insights into spinach domestication and the genetic basis of agronomic traits.</title>
        <authorList>
            <person name="Cai X."/>
            <person name="Sun X."/>
            <person name="Xu C."/>
            <person name="Sun H."/>
            <person name="Wang X."/>
            <person name="Ge C."/>
            <person name="Zhang Z."/>
            <person name="Wang Q."/>
            <person name="Fei Z."/>
            <person name="Jiao C."/>
            <person name="Wang Q."/>
        </authorList>
    </citation>
    <scope>NUCLEOTIDE SEQUENCE [LARGE SCALE GENOMIC DNA]</scope>
    <source>
        <strain evidence="14">cv. Varoflay</strain>
    </source>
</reference>
<name>A0A9R0HU81_SPIOL</name>
<organism evidence="14 15">
    <name type="scientific">Spinacia oleracea</name>
    <name type="common">Spinach</name>
    <dbReference type="NCBI Taxonomy" id="3562"/>
    <lineage>
        <taxon>Eukaryota</taxon>
        <taxon>Viridiplantae</taxon>
        <taxon>Streptophyta</taxon>
        <taxon>Embryophyta</taxon>
        <taxon>Tracheophyta</taxon>
        <taxon>Spermatophyta</taxon>
        <taxon>Magnoliopsida</taxon>
        <taxon>eudicotyledons</taxon>
        <taxon>Gunneridae</taxon>
        <taxon>Pentapetalae</taxon>
        <taxon>Caryophyllales</taxon>
        <taxon>Chenopodiaceae</taxon>
        <taxon>Chenopodioideae</taxon>
        <taxon>Anserineae</taxon>
        <taxon>Spinacia</taxon>
    </lineage>
</organism>
<keyword evidence="8 10" id="KW-0472">Membrane</keyword>
<evidence type="ECO:0000313" key="15">
    <source>
        <dbReference type="RefSeq" id="XP_021837112.1"/>
    </source>
</evidence>
<feature type="domain" description="Cation/H(+) antiporter central" evidence="12">
    <location>
        <begin position="489"/>
        <end position="619"/>
    </location>
</feature>
<dbReference type="Pfam" id="PF23259">
    <property type="entry name" value="CHX17_C"/>
    <property type="match status" value="1"/>
</dbReference>
<dbReference type="GO" id="GO:0016020">
    <property type="term" value="C:membrane"/>
    <property type="evidence" value="ECO:0007669"/>
    <property type="project" value="UniProtKB-SubCell"/>
</dbReference>
<dbReference type="RefSeq" id="XP_021837112.1">
    <property type="nucleotide sequence ID" value="XM_021981420.2"/>
</dbReference>
<dbReference type="GeneID" id="110776861"/>
<evidence type="ECO:0000259" key="13">
    <source>
        <dbReference type="Pfam" id="PF23259"/>
    </source>
</evidence>
<dbReference type="InterPro" id="IPR050794">
    <property type="entry name" value="CPA2_transporter"/>
</dbReference>
<feature type="transmembrane region" description="Helical" evidence="10">
    <location>
        <begin position="230"/>
        <end position="251"/>
    </location>
</feature>
<keyword evidence="7" id="KW-0406">Ion transport</keyword>
<evidence type="ECO:0000256" key="1">
    <source>
        <dbReference type="ARBA" id="ARBA00004141"/>
    </source>
</evidence>
<evidence type="ECO:0000259" key="11">
    <source>
        <dbReference type="Pfam" id="PF00999"/>
    </source>
</evidence>
<dbReference type="GO" id="GO:1902600">
    <property type="term" value="P:proton transmembrane transport"/>
    <property type="evidence" value="ECO:0007669"/>
    <property type="project" value="InterPro"/>
</dbReference>
<gene>
    <name evidence="15" type="primary">LOC110776861</name>
</gene>
<dbReference type="Gene3D" id="1.20.1530.20">
    <property type="match status" value="1"/>
</dbReference>
<accession>A0A9R0HU81</accession>
<feature type="transmembrane region" description="Helical" evidence="10">
    <location>
        <begin position="192"/>
        <end position="210"/>
    </location>
</feature>
<dbReference type="Pfam" id="PF23256">
    <property type="entry name" value="CHX17_2nd"/>
    <property type="match status" value="1"/>
</dbReference>
<evidence type="ECO:0000259" key="12">
    <source>
        <dbReference type="Pfam" id="PF23256"/>
    </source>
</evidence>
<dbReference type="OrthoDB" id="1938353at2759"/>
<dbReference type="Proteomes" id="UP000813463">
    <property type="component" value="Chromosome 6"/>
</dbReference>
<keyword evidence="14" id="KW-1185">Reference proteome</keyword>
<dbReference type="Pfam" id="PF00999">
    <property type="entry name" value="Na_H_Exchanger"/>
    <property type="match status" value="1"/>
</dbReference>
<comment type="subcellular location">
    <subcellularLocation>
        <location evidence="1">Membrane</location>
        <topology evidence="1">Multi-pass membrane protein</topology>
    </subcellularLocation>
</comment>
<evidence type="ECO:0000256" key="5">
    <source>
        <dbReference type="ARBA" id="ARBA00022958"/>
    </source>
</evidence>
<dbReference type="InterPro" id="IPR057291">
    <property type="entry name" value="CHX17_2nd"/>
</dbReference>
<keyword evidence="4 10" id="KW-0812">Transmembrane</keyword>
<dbReference type="GO" id="GO:0006813">
    <property type="term" value="P:potassium ion transport"/>
    <property type="evidence" value="ECO:0007669"/>
    <property type="project" value="UniProtKB-KW"/>
</dbReference>
<keyword evidence="5" id="KW-0630">Potassium</keyword>
<evidence type="ECO:0000313" key="14">
    <source>
        <dbReference type="Proteomes" id="UP000813463"/>
    </source>
</evidence>
<feature type="domain" description="Cation/H+ exchanger transmembrane" evidence="11">
    <location>
        <begin position="46"/>
        <end position="435"/>
    </location>
</feature>
<keyword evidence="6 10" id="KW-1133">Transmembrane helix</keyword>
<sequence>MNKTSREPTCLRIPPWYHRQHLVEFPSVILQLQMFVVYCLTQLIHHTSCKHFGLPPLVSQLIAGVVLSPEIWSRSIQPLKAGHEIIFPVASEEVWKTIAMLGFALSIFIISVKTDFSIILKTGRKPVVIGLLVPFVTGFVSLTVAIWYQVDEELRRVRELSASASVISLSTFPVIAVLLSDLKLLNSELGRLALSCGIVGEMAGLCHTLILKRIFTTVSLLQKRETAGVVFFVTRRVIGLAVFFLCVIYFLRPWMKSIIKQTPKGKPVKATYLILVFLLMLIGGIISDTGGEFVIVGCWVVGAVVPDGPPLGSAIVSKFDTLVSGILVPFFITMSAMRANVFKANFHDKTIHGELLITLSGFSTKILVCLVCGKYYDMGISDTLALAAIMSSKGLVDIGILNMLFDSEMIRESTCAYLMIVTIVTAIVVPITVKCLYQPLRKYVGYEKRDIVSCNPEAHLRVLCCISRPDDVPAVIHLLALSNQSANHIILDVLHLIKLAGRAQPIFVSHDLQEGNASENMSFSEDMISSFKSLIQRASMDNDLFVHLYTTVTPHKAMHDDICTLALNNSASLIILPFHRKLSSLDGSVDFEDHGQRVLNNSILERAPCSVGVFINKGTLKIPTTHSSNLTSIVVQSPTESPGQNDFSAAVIFIGGADDQEAVAYAKRIASGTKVWVLVIRLIVAQDERELSVLDSTTLSDIQEYKNIKPQFNYSEQMVHDGSQTAKMLRSIAQDFDLMIVGRSHDLNSPQLSGLQQWSEVRELGILGDILAAPDFPGRTSVLVIQRQKQWSSKGYKYS</sequence>
<proteinExistence type="inferred from homology"/>
<feature type="transmembrane region" description="Helical" evidence="10">
    <location>
        <begin position="416"/>
        <end position="433"/>
    </location>
</feature>
<feature type="transmembrane region" description="Helical" evidence="10">
    <location>
        <begin position="21"/>
        <end position="44"/>
    </location>
</feature>
<feature type="transmembrane region" description="Helical" evidence="10">
    <location>
        <begin position="98"/>
        <end position="120"/>
    </location>
</feature>